<evidence type="ECO:0000313" key="3">
    <source>
        <dbReference type="Proteomes" id="UP001597187"/>
    </source>
</evidence>
<dbReference type="Proteomes" id="UP001597187">
    <property type="component" value="Unassembled WGS sequence"/>
</dbReference>
<accession>A0ABD6AZF1</accession>
<organism evidence="2 3">
    <name type="scientific">Halomarina rubra</name>
    <dbReference type="NCBI Taxonomy" id="2071873"/>
    <lineage>
        <taxon>Archaea</taxon>
        <taxon>Methanobacteriati</taxon>
        <taxon>Methanobacteriota</taxon>
        <taxon>Stenosarchaea group</taxon>
        <taxon>Halobacteria</taxon>
        <taxon>Halobacteriales</taxon>
        <taxon>Natronomonadaceae</taxon>
        <taxon>Halomarina</taxon>
    </lineage>
</organism>
<keyword evidence="3" id="KW-1185">Reference proteome</keyword>
<sequence>MQDTVASILETYGAFLIPALVFAAGLVGYGVLYAMSRRGLLDWLN</sequence>
<feature type="transmembrane region" description="Helical" evidence="1">
    <location>
        <begin position="12"/>
        <end position="35"/>
    </location>
</feature>
<evidence type="ECO:0000256" key="1">
    <source>
        <dbReference type="SAM" id="Phobius"/>
    </source>
</evidence>
<keyword evidence="1" id="KW-1133">Transmembrane helix</keyword>
<dbReference type="RefSeq" id="WP_250875208.1">
    <property type="nucleotide sequence ID" value="NZ_JALXFV010000008.1"/>
</dbReference>
<protein>
    <submittedName>
        <fullName evidence="2">Uncharacterized protein</fullName>
    </submittedName>
</protein>
<comment type="caution">
    <text evidence="2">The sequence shown here is derived from an EMBL/GenBank/DDBJ whole genome shotgun (WGS) entry which is preliminary data.</text>
</comment>
<proteinExistence type="predicted"/>
<gene>
    <name evidence="2" type="ORF">ACFSBT_18565</name>
</gene>
<keyword evidence="1" id="KW-0472">Membrane</keyword>
<keyword evidence="1" id="KW-0812">Transmembrane</keyword>
<dbReference type="EMBL" id="JBHUDC010000008">
    <property type="protein sequence ID" value="MFD1515288.1"/>
    <property type="molecule type" value="Genomic_DNA"/>
</dbReference>
<dbReference type="AlphaFoldDB" id="A0ABD6AZF1"/>
<evidence type="ECO:0000313" key="2">
    <source>
        <dbReference type="EMBL" id="MFD1515288.1"/>
    </source>
</evidence>
<name>A0ABD6AZF1_9EURY</name>
<reference evidence="2 3" key="1">
    <citation type="journal article" date="2019" name="Int. J. Syst. Evol. Microbiol.">
        <title>The Global Catalogue of Microorganisms (GCM) 10K type strain sequencing project: providing services to taxonomists for standard genome sequencing and annotation.</title>
        <authorList>
            <consortium name="The Broad Institute Genomics Platform"/>
            <consortium name="The Broad Institute Genome Sequencing Center for Infectious Disease"/>
            <person name="Wu L."/>
            <person name="Ma J."/>
        </authorList>
    </citation>
    <scope>NUCLEOTIDE SEQUENCE [LARGE SCALE GENOMIC DNA]</scope>
    <source>
        <strain evidence="2 3">CGMCC 1.12563</strain>
    </source>
</reference>